<proteinExistence type="predicted"/>
<comment type="subcellular location">
    <subcellularLocation>
        <location evidence="1">Virion</location>
    </subcellularLocation>
</comment>
<comment type="caution">
    <text evidence="5">Lacks conserved residue(s) required for the propagation of feature annotation.</text>
</comment>
<protein>
    <recommendedName>
        <fullName evidence="6">Sushi domain-containing protein</fullName>
    </recommendedName>
</protein>
<dbReference type="Pfam" id="PF00084">
    <property type="entry name" value="Sushi"/>
    <property type="match status" value="4"/>
</dbReference>
<feature type="domain" description="Sushi" evidence="6">
    <location>
        <begin position="67"/>
        <end position="130"/>
    </location>
</feature>
<evidence type="ECO:0000256" key="1">
    <source>
        <dbReference type="ARBA" id="ARBA00004328"/>
    </source>
</evidence>
<name>A0A8C8DPC1_9TELE</name>
<dbReference type="PROSITE" id="PS50923">
    <property type="entry name" value="SUSHI"/>
    <property type="match status" value="5"/>
</dbReference>
<keyword evidence="8" id="KW-1185">Reference proteome</keyword>
<accession>A0A8C8DPC1</accession>
<evidence type="ECO:0000256" key="2">
    <source>
        <dbReference type="ARBA" id="ARBA00022659"/>
    </source>
</evidence>
<dbReference type="InterPro" id="IPR000436">
    <property type="entry name" value="Sushi_SCR_CCP_dom"/>
</dbReference>
<feature type="domain" description="Sushi" evidence="6">
    <location>
        <begin position="247"/>
        <end position="307"/>
    </location>
</feature>
<dbReference type="InterPro" id="IPR035976">
    <property type="entry name" value="Sushi/SCR/CCP_sf"/>
</dbReference>
<sequence>MCFSCSELPDIPNAYVSEETRKAKYQQGDMLSFTCDAGFTSDLPITYVCGSEGWVSIRKGSCYSTTIRCVRPPAHGGLKIKGLPDYNSPIPPDHVLTFSCDSPDKVLIGSSVLICGREGEWNDPIPSCTEIKCNDRQDRYLYFFYAPWGRRQVGNRANYKCIEGYNKPAGVSHATCTKDGWMPELLCEGTKCLTPDLDGDAQITTGQKTTYNIGDRVIYTCKNDNRKSVTITCERGSWTGIESCREASCAAPVIDHGRVTDGPKVYRENEILNYVCDNKYKPADERNPRCLKVGAEVVWSPTPQCTKITCKVDLPPVGTSYNQNGKNVFSPGDRLTVTCDRDHWILDMKTTRTVVTCNEVGKWDIRPVCQVTCSDRQDGYLHSFHTSQGRRKLGDHATYACVQGYKKPIGITQATCTREGWMPEELCEGIMTQTVFLFLNCFHDNLITVLKL</sequence>
<dbReference type="PANTHER" id="PTHR45785:SF2">
    <property type="entry name" value="COMPLEMENT FACTOR H-RELATED"/>
    <property type="match status" value="1"/>
</dbReference>
<feature type="domain" description="Sushi" evidence="6">
    <location>
        <begin position="308"/>
        <end position="371"/>
    </location>
</feature>
<organism evidence="7 8">
    <name type="scientific">Oryzias sinensis</name>
    <name type="common">Chinese medaka</name>
    <dbReference type="NCBI Taxonomy" id="183150"/>
    <lineage>
        <taxon>Eukaryota</taxon>
        <taxon>Metazoa</taxon>
        <taxon>Chordata</taxon>
        <taxon>Craniata</taxon>
        <taxon>Vertebrata</taxon>
        <taxon>Euteleostomi</taxon>
        <taxon>Actinopterygii</taxon>
        <taxon>Neopterygii</taxon>
        <taxon>Teleostei</taxon>
        <taxon>Neoteleostei</taxon>
        <taxon>Acanthomorphata</taxon>
        <taxon>Ovalentaria</taxon>
        <taxon>Atherinomorphae</taxon>
        <taxon>Beloniformes</taxon>
        <taxon>Adrianichthyidae</taxon>
        <taxon>Oryziinae</taxon>
        <taxon>Oryzias</taxon>
    </lineage>
</organism>
<reference evidence="7" key="1">
    <citation type="submission" date="2025-08" db="UniProtKB">
        <authorList>
            <consortium name="Ensembl"/>
        </authorList>
    </citation>
    <scope>IDENTIFICATION</scope>
</reference>
<dbReference type="InterPro" id="IPR051503">
    <property type="entry name" value="ComplSys_Reg/VirEntry_Med"/>
</dbReference>
<feature type="domain" description="Sushi" evidence="6">
    <location>
        <begin position="190"/>
        <end position="246"/>
    </location>
</feature>
<evidence type="ECO:0000256" key="4">
    <source>
        <dbReference type="ARBA" id="ARBA00023157"/>
    </source>
</evidence>
<keyword evidence="3" id="KW-0732">Signal</keyword>
<reference evidence="7" key="2">
    <citation type="submission" date="2025-09" db="UniProtKB">
        <authorList>
            <consortium name="Ensembl"/>
        </authorList>
    </citation>
    <scope>IDENTIFICATION</scope>
</reference>
<evidence type="ECO:0000256" key="5">
    <source>
        <dbReference type="PROSITE-ProRule" id="PRU00302"/>
    </source>
</evidence>
<keyword evidence="2 5" id="KW-0768">Sushi</keyword>
<dbReference type="PANTHER" id="PTHR45785">
    <property type="entry name" value="COMPLEMENT FACTOR H-RELATED"/>
    <property type="match status" value="1"/>
</dbReference>
<dbReference type="GeneTree" id="ENSGT00940000154967"/>
<evidence type="ECO:0000256" key="3">
    <source>
        <dbReference type="ARBA" id="ARBA00022729"/>
    </source>
</evidence>
<dbReference type="Gene3D" id="2.10.70.10">
    <property type="entry name" value="Complement Module, domain 1"/>
    <property type="match status" value="7"/>
</dbReference>
<evidence type="ECO:0000259" key="6">
    <source>
        <dbReference type="PROSITE" id="PS50923"/>
    </source>
</evidence>
<evidence type="ECO:0000313" key="7">
    <source>
        <dbReference type="Ensembl" id="ENSOSIP00000019784.1"/>
    </source>
</evidence>
<dbReference type="Ensembl" id="ENSOSIT00000020899.1">
    <property type="protein sequence ID" value="ENSOSIP00000019784.1"/>
    <property type="gene ID" value="ENSOSIG00000010635.1"/>
</dbReference>
<dbReference type="Proteomes" id="UP000694383">
    <property type="component" value="Unplaced"/>
</dbReference>
<keyword evidence="4 5" id="KW-1015">Disulfide bond</keyword>
<dbReference type="SUPFAM" id="SSF57535">
    <property type="entry name" value="Complement control module/SCR domain"/>
    <property type="match status" value="7"/>
</dbReference>
<feature type="domain" description="Sushi" evidence="6">
    <location>
        <begin position="3"/>
        <end position="64"/>
    </location>
</feature>
<dbReference type="AlphaFoldDB" id="A0A8C8DPC1"/>
<evidence type="ECO:0000313" key="8">
    <source>
        <dbReference type="Proteomes" id="UP000694383"/>
    </source>
</evidence>
<dbReference type="CDD" id="cd00033">
    <property type="entry name" value="CCP"/>
    <property type="match status" value="3"/>
</dbReference>
<feature type="disulfide bond" evidence="5">
    <location>
        <begin position="35"/>
        <end position="62"/>
    </location>
</feature>
<dbReference type="SMART" id="SM00032">
    <property type="entry name" value="CCP"/>
    <property type="match status" value="7"/>
</dbReference>